<sequence>MKKVIIVAIALIAFQSTNAQWWSSNKKVSGNGDVITQTFNTDDYDQIKVAGSMDVVLVAGTEGTIEVEAESNIMEYLEIETKGDKLEIGVKDGININTRKGIMVTVPVKDISRISMAGSGDISSDLTLKSDKMEVSVAGSGDITLTTESRALELNVAGSGDLKMSGRTENLNASVAGSGDISAYGLKANNVRASIAGSGDVSVFCNGGKMNASIVGSGDLRYKGKTSDIKKSVMGSGDITKM</sequence>
<keyword evidence="1" id="KW-0732">Signal</keyword>
<gene>
    <name evidence="3" type="ORF">EJ995_08585</name>
</gene>
<dbReference type="InterPro" id="IPR021255">
    <property type="entry name" value="DUF2807"/>
</dbReference>
<evidence type="ECO:0000256" key="1">
    <source>
        <dbReference type="SAM" id="SignalP"/>
    </source>
</evidence>
<evidence type="ECO:0000313" key="4">
    <source>
        <dbReference type="Proteomes" id="UP000279600"/>
    </source>
</evidence>
<keyword evidence="4" id="KW-1185">Reference proteome</keyword>
<proteinExistence type="predicted"/>
<dbReference type="OrthoDB" id="5585143at2"/>
<reference evidence="3 4" key="1">
    <citation type="submission" date="2018-12" db="EMBL/GenBank/DDBJ databases">
        <title>Complete genome of Nonlabens sp. MJ115.</title>
        <authorList>
            <person name="Choi H.S."/>
            <person name="Jung J."/>
        </authorList>
    </citation>
    <scope>NUCLEOTIDE SEQUENCE [LARGE SCALE GENOMIC DNA]</scope>
    <source>
        <strain evidence="3 4">MJ115</strain>
    </source>
</reference>
<feature type="signal peptide" evidence="1">
    <location>
        <begin position="1"/>
        <end position="19"/>
    </location>
</feature>
<accession>A0A3S9MYQ3</accession>
<dbReference type="PANTHER" id="PTHR39200">
    <property type="entry name" value="HYPOTHETICAL EXPORTED PROTEIN"/>
    <property type="match status" value="1"/>
</dbReference>
<dbReference type="KEGG" id="noj:EJ995_08585"/>
<feature type="domain" description="Putative auto-transporter adhesin head GIN" evidence="2">
    <location>
        <begin position="43"/>
        <end position="225"/>
    </location>
</feature>
<dbReference type="AlphaFoldDB" id="A0A3S9MYQ3"/>
<feature type="chain" id="PRO_5019326750" evidence="1">
    <location>
        <begin position="20"/>
        <end position="242"/>
    </location>
</feature>
<dbReference type="Proteomes" id="UP000279600">
    <property type="component" value="Chromosome"/>
</dbReference>
<evidence type="ECO:0000313" key="3">
    <source>
        <dbReference type="EMBL" id="AZQ44288.1"/>
    </source>
</evidence>
<protein>
    <submittedName>
        <fullName evidence="3">DUF2807 domain-containing protein</fullName>
    </submittedName>
</protein>
<dbReference type="Pfam" id="PF10988">
    <property type="entry name" value="DUF2807"/>
    <property type="match status" value="1"/>
</dbReference>
<dbReference type="Gene3D" id="2.160.20.120">
    <property type="match status" value="1"/>
</dbReference>
<dbReference type="RefSeq" id="WP_126447579.1">
    <property type="nucleotide sequence ID" value="NZ_CP034549.1"/>
</dbReference>
<evidence type="ECO:0000259" key="2">
    <source>
        <dbReference type="Pfam" id="PF10988"/>
    </source>
</evidence>
<name>A0A3S9MYQ3_9FLAO</name>
<dbReference type="EMBL" id="CP034549">
    <property type="protein sequence ID" value="AZQ44288.1"/>
    <property type="molecule type" value="Genomic_DNA"/>
</dbReference>
<dbReference type="PANTHER" id="PTHR39200:SF1">
    <property type="entry name" value="AUTO-TRANSPORTER ADHESIN HEAD GIN DOMAIN-CONTAINING PROTEIN-RELATED"/>
    <property type="match status" value="1"/>
</dbReference>
<organism evidence="3 4">
    <name type="scientific">Nonlabens ponticola</name>
    <dbReference type="NCBI Taxonomy" id="2496866"/>
    <lineage>
        <taxon>Bacteria</taxon>
        <taxon>Pseudomonadati</taxon>
        <taxon>Bacteroidota</taxon>
        <taxon>Flavobacteriia</taxon>
        <taxon>Flavobacteriales</taxon>
        <taxon>Flavobacteriaceae</taxon>
        <taxon>Nonlabens</taxon>
    </lineage>
</organism>